<dbReference type="GO" id="GO:0032233">
    <property type="term" value="P:positive regulation of actin filament bundle assembly"/>
    <property type="evidence" value="ECO:0007669"/>
    <property type="project" value="TreeGrafter"/>
</dbReference>
<name>A0A803V2K0_FICAL</name>
<evidence type="ECO:0000313" key="1">
    <source>
        <dbReference type="Ensembl" id="ENSFALP00000016956.1"/>
    </source>
</evidence>
<keyword evidence="2" id="KW-1185">Reference proteome</keyword>
<reference evidence="1" key="2">
    <citation type="submission" date="2025-08" db="UniProtKB">
        <authorList>
            <consortium name="Ensembl"/>
        </authorList>
    </citation>
    <scope>IDENTIFICATION</scope>
</reference>
<dbReference type="PANTHER" id="PTHR13936">
    <property type="entry name" value="PROFILIN"/>
    <property type="match status" value="1"/>
</dbReference>
<dbReference type="GO" id="GO:0030833">
    <property type="term" value="P:regulation of actin filament polymerization"/>
    <property type="evidence" value="ECO:0007669"/>
    <property type="project" value="TreeGrafter"/>
</dbReference>
<dbReference type="GO" id="GO:0005737">
    <property type="term" value="C:cytoplasm"/>
    <property type="evidence" value="ECO:0007669"/>
    <property type="project" value="TreeGrafter"/>
</dbReference>
<protein>
    <submittedName>
        <fullName evidence="1">Uncharacterized protein</fullName>
    </submittedName>
</protein>
<dbReference type="Ensembl" id="ENSFALT00000043852.1">
    <property type="protein sequence ID" value="ENSFALP00000016956.1"/>
    <property type="gene ID" value="ENSFALG00000027044.1"/>
</dbReference>
<sequence length="134" mass="14801">MCVGNQARRVPHVHLKNYLITDQDQKMFLLVGIAIDGKKCGGICEILLVDEDKVMDVRSKGSDSRSIPSGMTPRPLIFLLGKNGVHRGGSAFALLFTTLLFKPYPDSSSMTGSGTFLLLRVHHNLKDKQNLCLF</sequence>
<reference evidence="1 2" key="1">
    <citation type="journal article" date="2012" name="Nature">
        <title>The genomic landscape of species divergence in Ficedula flycatchers.</title>
        <authorList>
            <person name="Ellegren H."/>
            <person name="Smeds L."/>
            <person name="Burri R."/>
            <person name="Olason P.I."/>
            <person name="Backstrom N."/>
            <person name="Kawakami T."/>
            <person name="Kunstner A."/>
            <person name="Makinen H."/>
            <person name="Nadachowska-Brzyska K."/>
            <person name="Qvarnstrom A."/>
            <person name="Uebbing S."/>
            <person name="Wolf J.B."/>
        </authorList>
    </citation>
    <scope>NUCLEOTIDE SEQUENCE [LARGE SCALE GENOMIC DNA]</scope>
</reference>
<dbReference type="Proteomes" id="UP000016665">
    <property type="component" value="Chromosome 3"/>
</dbReference>
<dbReference type="Gene3D" id="3.30.450.30">
    <property type="entry name" value="Dynein light chain 2a, cytoplasmic"/>
    <property type="match status" value="1"/>
</dbReference>
<dbReference type="GO" id="GO:0003779">
    <property type="term" value="F:actin binding"/>
    <property type="evidence" value="ECO:0007669"/>
    <property type="project" value="TreeGrafter"/>
</dbReference>
<evidence type="ECO:0000313" key="2">
    <source>
        <dbReference type="Proteomes" id="UP000016665"/>
    </source>
</evidence>
<dbReference type="InterPro" id="IPR036140">
    <property type="entry name" value="PFN_sf"/>
</dbReference>
<proteinExistence type="predicted"/>
<reference evidence="1" key="3">
    <citation type="submission" date="2025-09" db="UniProtKB">
        <authorList>
            <consortium name="Ensembl"/>
        </authorList>
    </citation>
    <scope>IDENTIFICATION</scope>
</reference>
<dbReference type="AlphaFoldDB" id="A0A803V2K0"/>
<organism evidence="1 2">
    <name type="scientific">Ficedula albicollis</name>
    <name type="common">Collared flycatcher</name>
    <name type="synonym">Muscicapa albicollis</name>
    <dbReference type="NCBI Taxonomy" id="59894"/>
    <lineage>
        <taxon>Eukaryota</taxon>
        <taxon>Metazoa</taxon>
        <taxon>Chordata</taxon>
        <taxon>Craniata</taxon>
        <taxon>Vertebrata</taxon>
        <taxon>Euteleostomi</taxon>
        <taxon>Archelosauria</taxon>
        <taxon>Archosauria</taxon>
        <taxon>Dinosauria</taxon>
        <taxon>Saurischia</taxon>
        <taxon>Theropoda</taxon>
        <taxon>Coelurosauria</taxon>
        <taxon>Aves</taxon>
        <taxon>Neognathae</taxon>
        <taxon>Neoaves</taxon>
        <taxon>Telluraves</taxon>
        <taxon>Australaves</taxon>
        <taxon>Passeriformes</taxon>
        <taxon>Muscicapidae</taxon>
        <taxon>Ficedula</taxon>
    </lineage>
</organism>
<dbReference type="PANTHER" id="PTHR13936:SF2">
    <property type="entry name" value="PROFILIN-3"/>
    <property type="match status" value="1"/>
</dbReference>
<accession>A0A803V2K0</accession>
<dbReference type="SUPFAM" id="SSF55770">
    <property type="entry name" value="Profilin (actin-binding protein)"/>
    <property type="match status" value="1"/>
</dbReference>